<keyword evidence="4" id="KW-0238">DNA-binding</keyword>
<dbReference type="InterPro" id="IPR001471">
    <property type="entry name" value="AP2/ERF_dom"/>
</dbReference>
<feature type="compositionally biased region" description="Acidic residues" evidence="8">
    <location>
        <begin position="313"/>
        <end position="325"/>
    </location>
</feature>
<feature type="region of interest" description="Disordered" evidence="8">
    <location>
        <begin position="381"/>
        <end position="463"/>
    </location>
</feature>
<keyword evidence="2" id="KW-0536">Nodulation</keyword>
<dbReference type="GO" id="GO:0009877">
    <property type="term" value="P:nodulation"/>
    <property type="evidence" value="ECO:0007669"/>
    <property type="project" value="UniProtKB-KW"/>
</dbReference>
<protein>
    <submittedName>
        <fullName evidence="10">Ethylene-responsive transcription factor ERN1-like</fullName>
    </submittedName>
</protein>
<comment type="caution">
    <text evidence="10">The sequence shown here is derived from an EMBL/GenBank/DDBJ whole genome shotgun (WGS) entry which is preliminary data.</text>
</comment>
<reference evidence="10" key="1">
    <citation type="submission" date="2020-09" db="EMBL/GenBank/DDBJ databases">
        <title>Genome-Enabled Discovery of Anthraquinone Biosynthesis in Senna tora.</title>
        <authorList>
            <person name="Kang S.-H."/>
            <person name="Pandey R.P."/>
            <person name="Lee C.-M."/>
            <person name="Sim J.-S."/>
            <person name="Jeong J.-T."/>
            <person name="Choi B.-S."/>
            <person name="Jung M."/>
            <person name="Ginzburg D."/>
            <person name="Zhao K."/>
            <person name="Won S.Y."/>
            <person name="Oh T.-J."/>
            <person name="Yu Y."/>
            <person name="Kim N.-H."/>
            <person name="Lee O.R."/>
            <person name="Lee T.-H."/>
            <person name="Bashyal P."/>
            <person name="Kim T.-S."/>
            <person name="Lee W.-H."/>
            <person name="Kawkins C."/>
            <person name="Kim C.-K."/>
            <person name="Kim J.S."/>
            <person name="Ahn B.O."/>
            <person name="Rhee S.Y."/>
            <person name="Sohng J.K."/>
        </authorList>
    </citation>
    <scope>NUCLEOTIDE SEQUENCE</scope>
    <source>
        <tissue evidence="10">Leaf</tissue>
    </source>
</reference>
<evidence type="ECO:0000256" key="4">
    <source>
        <dbReference type="ARBA" id="ARBA00023125"/>
    </source>
</evidence>
<dbReference type="GO" id="GO:0003677">
    <property type="term" value="F:DNA binding"/>
    <property type="evidence" value="ECO:0007669"/>
    <property type="project" value="UniProtKB-KW"/>
</dbReference>
<dbReference type="Pfam" id="PF00847">
    <property type="entry name" value="AP2"/>
    <property type="match status" value="1"/>
</dbReference>
<feature type="compositionally biased region" description="Polar residues" evidence="8">
    <location>
        <begin position="407"/>
        <end position="419"/>
    </location>
</feature>
<dbReference type="GO" id="GO:0003700">
    <property type="term" value="F:DNA-binding transcription factor activity"/>
    <property type="evidence" value="ECO:0007669"/>
    <property type="project" value="InterPro"/>
</dbReference>
<dbReference type="SUPFAM" id="SSF54171">
    <property type="entry name" value="DNA-binding domain"/>
    <property type="match status" value="1"/>
</dbReference>
<dbReference type="Gene3D" id="3.30.730.10">
    <property type="entry name" value="AP2/ERF domain"/>
    <property type="match status" value="1"/>
</dbReference>
<dbReference type="PRINTS" id="PR00367">
    <property type="entry name" value="ETHRSPELEMNT"/>
</dbReference>
<comment type="subcellular location">
    <subcellularLocation>
        <location evidence="1">Nucleus</location>
    </subcellularLocation>
</comment>
<evidence type="ECO:0000256" key="6">
    <source>
        <dbReference type="ARBA" id="ARBA00023242"/>
    </source>
</evidence>
<dbReference type="PROSITE" id="PS51032">
    <property type="entry name" value="AP2_ERF"/>
    <property type="match status" value="1"/>
</dbReference>
<evidence type="ECO:0000256" key="1">
    <source>
        <dbReference type="ARBA" id="ARBA00004123"/>
    </source>
</evidence>
<accession>A0A834TGG1</accession>
<dbReference type="InterPro" id="IPR050913">
    <property type="entry name" value="AP2/ERF_ERF"/>
</dbReference>
<feature type="region of interest" description="Disordered" evidence="8">
    <location>
        <begin position="150"/>
        <end position="194"/>
    </location>
</feature>
<feature type="region of interest" description="Disordered" evidence="8">
    <location>
        <begin position="234"/>
        <end position="270"/>
    </location>
</feature>
<dbReference type="GO" id="GO:0005634">
    <property type="term" value="C:nucleus"/>
    <property type="evidence" value="ECO:0007669"/>
    <property type="project" value="UniProtKB-SubCell"/>
</dbReference>
<sequence>MARKRKACTNTTTTTTTSSSIEEAIVEERNGMEWDEMVKEASIMGPGGARRGRKRYVGVRQRPSGRWVAEIKDTIQKIRVWLGTFDTAEEAARAYDEAACLLRGANTRTNFWPSPHSSYSSSSSSSHSTPALPSKITNLLLQRLKARDNNNRDNNCNYNHHHHNSFPPPSSPSSSSCSVLINHQQKKKKQEEQVDFSSIDQFSDLFLNDPEDYDSEKFDCIARSFESCLTDQEKEEFKGKQEQEEEEKLSNSREEEESEEESSGSGEEVDLGFGVQDFEFLDKVVPSSSSSSTTSSSSSSCFYYSPFEMAGEMGEEEEEEDEDEPSMVRQAMKRMKYERKFSASLYAFNGISECLKFKLGSSSSSSSRGVSNSISDHLTNLQMACSTKNKTQEQKNNEEMGKKEQENNQQASSPENQPKYSREHEAGQGKQHKDPKTETGGPGPFEDQADISPPEFCKAGKNP</sequence>
<organism evidence="10 11">
    <name type="scientific">Senna tora</name>
    <dbReference type="NCBI Taxonomy" id="362788"/>
    <lineage>
        <taxon>Eukaryota</taxon>
        <taxon>Viridiplantae</taxon>
        <taxon>Streptophyta</taxon>
        <taxon>Embryophyta</taxon>
        <taxon>Tracheophyta</taxon>
        <taxon>Spermatophyta</taxon>
        <taxon>Magnoliopsida</taxon>
        <taxon>eudicotyledons</taxon>
        <taxon>Gunneridae</taxon>
        <taxon>Pentapetalae</taxon>
        <taxon>rosids</taxon>
        <taxon>fabids</taxon>
        <taxon>Fabales</taxon>
        <taxon>Fabaceae</taxon>
        <taxon>Caesalpinioideae</taxon>
        <taxon>Cassia clade</taxon>
        <taxon>Senna</taxon>
    </lineage>
</organism>
<evidence type="ECO:0000256" key="2">
    <source>
        <dbReference type="ARBA" id="ARBA00022458"/>
    </source>
</evidence>
<dbReference type="PANTHER" id="PTHR31194:SF197">
    <property type="entry name" value="OS12G0582900 PROTEIN"/>
    <property type="match status" value="1"/>
</dbReference>
<dbReference type="SMART" id="SM00380">
    <property type="entry name" value="AP2"/>
    <property type="match status" value="1"/>
</dbReference>
<evidence type="ECO:0000313" key="11">
    <source>
        <dbReference type="Proteomes" id="UP000634136"/>
    </source>
</evidence>
<keyword evidence="6" id="KW-0539">Nucleus</keyword>
<feature type="compositionally biased region" description="Basic and acidic residues" evidence="8">
    <location>
        <begin position="390"/>
        <end position="406"/>
    </location>
</feature>
<dbReference type="Proteomes" id="UP000634136">
    <property type="component" value="Unassembled WGS sequence"/>
</dbReference>
<gene>
    <name evidence="10" type="ORF">G2W53_025964</name>
</gene>
<evidence type="ECO:0000256" key="5">
    <source>
        <dbReference type="ARBA" id="ARBA00023163"/>
    </source>
</evidence>
<proteinExistence type="inferred from homology"/>
<evidence type="ECO:0000256" key="7">
    <source>
        <dbReference type="ARBA" id="ARBA00024343"/>
    </source>
</evidence>
<dbReference type="AlphaFoldDB" id="A0A834TGG1"/>
<dbReference type="CDD" id="cd00018">
    <property type="entry name" value="AP2"/>
    <property type="match status" value="1"/>
</dbReference>
<evidence type="ECO:0000313" key="10">
    <source>
        <dbReference type="EMBL" id="KAF7820509.1"/>
    </source>
</evidence>
<comment type="similarity">
    <text evidence="7">Belongs to the AP2/ERF transcription factor family. ERF subfamily.</text>
</comment>
<evidence type="ECO:0000256" key="8">
    <source>
        <dbReference type="SAM" id="MobiDB-lite"/>
    </source>
</evidence>
<dbReference type="InterPro" id="IPR016177">
    <property type="entry name" value="DNA-bd_dom_sf"/>
</dbReference>
<dbReference type="OrthoDB" id="773121at2759"/>
<evidence type="ECO:0000256" key="3">
    <source>
        <dbReference type="ARBA" id="ARBA00023015"/>
    </source>
</evidence>
<feature type="compositionally biased region" description="Basic and acidic residues" evidence="8">
    <location>
        <begin position="420"/>
        <end position="437"/>
    </location>
</feature>
<feature type="compositionally biased region" description="Acidic residues" evidence="8">
    <location>
        <begin position="254"/>
        <end position="270"/>
    </location>
</feature>
<evidence type="ECO:0000259" key="9">
    <source>
        <dbReference type="PROSITE" id="PS51032"/>
    </source>
</evidence>
<dbReference type="InterPro" id="IPR036955">
    <property type="entry name" value="AP2/ERF_dom_sf"/>
</dbReference>
<keyword evidence="3" id="KW-0805">Transcription regulation</keyword>
<name>A0A834TGG1_9FABA</name>
<keyword evidence="11" id="KW-1185">Reference proteome</keyword>
<dbReference type="FunFam" id="3.30.730.10:FF:000005">
    <property type="entry name" value="ethylene-responsive transcription factor RAP2-11"/>
    <property type="match status" value="1"/>
</dbReference>
<feature type="compositionally biased region" description="Basic and acidic residues" evidence="8">
    <location>
        <begin position="234"/>
        <end position="253"/>
    </location>
</feature>
<feature type="domain" description="AP2/ERF" evidence="9">
    <location>
        <begin position="55"/>
        <end position="112"/>
    </location>
</feature>
<keyword evidence="5" id="KW-0804">Transcription</keyword>
<dbReference type="PANTHER" id="PTHR31194">
    <property type="entry name" value="SHN SHINE , DNA BINDING / TRANSCRIPTION FACTOR"/>
    <property type="match status" value="1"/>
</dbReference>
<feature type="region of interest" description="Disordered" evidence="8">
    <location>
        <begin position="309"/>
        <end position="328"/>
    </location>
</feature>
<dbReference type="EMBL" id="JAAIUW010000008">
    <property type="protein sequence ID" value="KAF7820509.1"/>
    <property type="molecule type" value="Genomic_DNA"/>
</dbReference>